<evidence type="ECO:0000256" key="1">
    <source>
        <dbReference type="SAM" id="Phobius"/>
    </source>
</evidence>
<comment type="caution">
    <text evidence="2">The sequence shown here is derived from an EMBL/GenBank/DDBJ whole genome shotgun (WGS) entry which is preliminary data.</text>
</comment>
<dbReference type="EMBL" id="SPHZ02000009">
    <property type="protein sequence ID" value="KAF0897737.1"/>
    <property type="molecule type" value="Genomic_DNA"/>
</dbReference>
<gene>
    <name evidence="2" type="ORF">E2562_000450</name>
</gene>
<organism evidence="2 3">
    <name type="scientific">Oryza meyeriana var. granulata</name>
    <dbReference type="NCBI Taxonomy" id="110450"/>
    <lineage>
        <taxon>Eukaryota</taxon>
        <taxon>Viridiplantae</taxon>
        <taxon>Streptophyta</taxon>
        <taxon>Embryophyta</taxon>
        <taxon>Tracheophyta</taxon>
        <taxon>Spermatophyta</taxon>
        <taxon>Magnoliopsida</taxon>
        <taxon>Liliopsida</taxon>
        <taxon>Poales</taxon>
        <taxon>Poaceae</taxon>
        <taxon>BOP clade</taxon>
        <taxon>Oryzoideae</taxon>
        <taxon>Oryzeae</taxon>
        <taxon>Oryzinae</taxon>
        <taxon>Oryza</taxon>
        <taxon>Oryza meyeriana</taxon>
    </lineage>
</organism>
<name>A0A6G1CCK1_9ORYZ</name>
<dbReference type="Proteomes" id="UP000479710">
    <property type="component" value="Unassembled WGS sequence"/>
</dbReference>
<keyword evidence="1" id="KW-0812">Transmembrane</keyword>
<protein>
    <submittedName>
        <fullName evidence="2">Uncharacterized protein</fullName>
    </submittedName>
</protein>
<dbReference type="AlphaFoldDB" id="A0A6G1CCK1"/>
<feature type="transmembrane region" description="Helical" evidence="1">
    <location>
        <begin position="185"/>
        <end position="203"/>
    </location>
</feature>
<keyword evidence="1" id="KW-1133">Transmembrane helix</keyword>
<evidence type="ECO:0000313" key="2">
    <source>
        <dbReference type="EMBL" id="KAF0897737.1"/>
    </source>
</evidence>
<proteinExistence type="predicted"/>
<keyword evidence="1" id="KW-0472">Membrane</keyword>
<keyword evidence="3" id="KW-1185">Reference proteome</keyword>
<accession>A0A6G1CCK1</accession>
<reference evidence="2 3" key="1">
    <citation type="submission" date="2019-11" db="EMBL/GenBank/DDBJ databases">
        <title>Whole genome sequence of Oryza granulata.</title>
        <authorList>
            <person name="Li W."/>
        </authorList>
    </citation>
    <scope>NUCLEOTIDE SEQUENCE [LARGE SCALE GENOMIC DNA]</scope>
    <source>
        <strain evidence="3">cv. Menghai</strain>
        <tissue evidence="2">Leaf</tissue>
    </source>
</reference>
<evidence type="ECO:0000313" key="3">
    <source>
        <dbReference type="Proteomes" id="UP000479710"/>
    </source>
</evidence>
<sequence>MAESGATADAVAVVVHEAGEVVITAAQRVSVGMSFKREFGVIAGRREDVPGVRDRTAAAYGPDGIHCYNADMFPLELSTGGGRGEGVGGAVLSANDTSEVYDNSGMLGYEPTMAADRVDDAFAHQAFVGKQATGAPPPVVAAAGGDKLAGALPLGDHVRRALGVVGVATASLAATGLAAGTATPAVGFGLFTVLLCSLLLVIVRVRGA</sequence>